<feature type="domain" description="Beta-lactamase-related" evidence="2">
    <location>
        <begin position="44"/>
        <end position="323"/>
    </location>
</feature>
<dbReference type="Pfam" id="PF00144">
    <property type="entry name" value="Beta-lactamase"/>
    <property type="match status" value="1"/>
</dbReference>
<dbReference type="OrthoDB" id="9793489at2"/>
<dbReference type="InterPro" id="IPR001466">
    <property type="entry name" value="Beta-lactam-related"/>
</dbReference>
<feature type="signal peptide" evidence="1">
    <location>
        <begin position="1"/>
        <end position="20"/>
    </location>
</feature>
<dbReference type="RefSeq" id="WP_089831514.1">
    <property type="nucleotide sequence ID" value="NZ_FNBN01000002.1"/>
</dbReference>
<evidence type="ECO:0000313" key="4">
    <source>
        <dbReference type="Proteomes" id="UP000199045"/>
    </source>
</evidence>
<dbReference type="AlphaFoldDB" id="A0A1G7NMA3"/>
<proteinExistence type="predicted"/>
<dbReference type="Proteomes" id="UP000199045">
    <property type="component" value="Unassembled WGS sequence"/>
</dbReference>
<protein>
    <submittedName>
        <fullName evidence="3">CubicO group peptidase, beta-lactamase class C family</fullName>
    </submittedName>
</protein>
<gene>
    <name evidence="3" type="ORF">SAMN04488121_102836</name>
</gene>
<evidence type="ECO:0000259" key="2">
    <source>
        <dbReference type="Pfam" id="PF00144"/>
    </source>
</evidence>
<dbReference type="EMBL" id="FNBN01000002">
    <property type="protein sequence ID" value="SDF74400.1"/>
    <property type="molecule type" value="Genomic_DNA"/>
</dbReference>
<reference evidence="4" key="1">
    <citation type="submission" date="2016-10" db="EMBL/GenBank/DDBJ databases">
        <authorList>
            <person name="Varghese N."/>
            <person name="Submissions S."/>
        </authorList>
    </citation>
    <scope>NUCLEOTIDE SEQUENCE [LARGE SCALE GENOMIC DNA]</scope>
    <source>
        <strain evidence="4">DSM 527</strain>
    </source>
</reference>
<dbReference type="InterPro" id="IPR012338">
    <property type="entry name" value="Beta-lactam/transpept-like"/>
</dbReference>
<keyword evidence="1" id="KW-0732">Signal</keyword>
<accession>A0A1G7NMA3</accession>
<dbReference type="InterPro" id="IPR050491">
    <property type="entry name" value="AmpC-like"/>
</dbReference>
<organism evidence="3 4">
    <name type="scientific">Chitinophaga filiformis</name>
    <name type="common">Myxococcus filiformis</name>
    <name type="synonym">Flexibacter filiformis</name>
    <dbReference type="NCBI Taxonomy" id="104663"/>
    <lineage>
        <taxon>Bacteria</taxon>
        <taxon>Pseudomonadati</taxon>
        <taxon>Bacteroidota</taxon>
        <taxon>Chitinophagia</taxon>
        <taxon>Chitinophagales</taxon>
        <taxon>Chitinophagaceae</taxon>
        <taxon>Chitinophaga</taxon>
    </lineage>
</organism>
<name>A0A1G7NMA3_CHIFI</name>
<dbReference type="PANTHER" id="PTHR46825">
    <property type="entry name" value="D-ALANYL-D-ALANINE-CARBOXYPEPTIDASE/ENDOPEPTIDASE AMPH"/>
    <property type="match status" value="1"/>
</dbReference>
<dbReference type="SUPFAM" id="SSF56601">
    <property type="entry name" value="beta-lactamase/transpeptidase-like"/>
    <property type="match status" value="1"/>
</dbReference>
<feature type="chain" id="PRO_5011672440" evidence="1">
    <location>
        <begin position="21"/>
        <end position="340"/>
    </location>
</feature>
<dbReference type="Gene3D" id="3.40.710.10">
    <property type="entry name" value="DD-peptidase/beta-lactamase superfamily"/>
    <property type="match status" value="1"/>
</dbReference>
<dbReference type="PANTHER" id="PTHR46825:SF9">
    <property type="entry name" value="BETA-LACTAMASE-RELATED DOMAIN-CONTAINING PROTEIN"/>
    <property type="match status" value="1"/>
</dbReference>
<evidence type="ECO:0000313" key="3">
    <source>
        <dbReference type="EMBL" id="SDF74400.1"/>
    </source>
</evidence>
<evidence type="ECO:0000256" key="1">
    <source>
        <dbReference type="SAM" id="SignalP"/>
    </source>
</evidence>
<sequence length="340" mass="38072">MTRRILFLIAFLSAFSNLFAQQKNISRKLDSLLTASTKTPFNGVVVVSRAGKTLYSKAAGYANFENKQLVNWDTEFIIGSISKQITAVIVLQEMEKGHLQLNDPIHKYLPDLPEKWADTVTIHHLLTHTHGITALDKPLAFTPGSRFAYGFISYDLLSQIVEKTSGRTFPDLCMALFKQCGMQHSFHPRTKQYKDLAQGYTLNKEGQPQKEESILDVFAAAGGLISSGDDLVRWNNSLHGGKLLSDKTYRLMIAPKENAFREHLTLGTIDYGYGITTPRQTTVPELAMTGVAPGFISMNVYFPASKTSLIVLENIARNMMDLKQSFYYHEQILNIVKAAQ</sequence>
<dbReference type="STRING" id="104663.SAMN04488121_102836"/>